<keyword evidence="4" id="KW-1185">Reference proteome</keyword>
<dbReference type="Gene3D" id="3.40.50.450">
    <property type="match status" value="1"/>
</dbReference>
<dbReference type="InterPro" id="IPR003488">
    <property type="entry name" value="DprA"/>
</dbReference>
<dbReference type="SUPFAM" id="SSF102405">
    <property type="entry name" value="MCP/YpsA-like"/>
    <property type="match status" value="1"/>
</dbReference>
<feature type="domain" description="Smf/DprA SLOG" evidence="2">
    <location>
        <begin position="79"/>
        <end position="287"/>
    </location>
</feature>
<gene>
    <name evidence="3" type="ORF">AFL42_04710</name>
</gene>
<dbReference type="RefSeq" id="WP_047186037.1">
    <property type="nucleotide sequence ID" value="NZ_JAHHXM010000005.1"/>
</dbReference>
<evidence type="ECO:0000256" key="1">
    <source>
        <dbReference type="ARBA" id="ARBA00006525"/>
    </source>
</evidence>
<name>A0ABR5MLI8_9BACI</name>
<evidence type="ECO:0000259" key="2">
    <source>
        <dbReference type="Pfam" id="PF02481"/>
    </source>
</evidence>
<accession>A0ABR5MLI8</accession>
<dbReference type="Pfam" id="PF02481">
    <property type="entry name" value="DNA_processg_A"/>
    <property type="match status" value="1"/>
</dbReference>
<dbReference type="PANTHER" id="PTHR43022:SF1">
    <property type="entry name" value="PROTEIN SMF"/>
    <property type="match status" value="1"/>
</dbReference>
<organism evidence="3 4">
    <name type="scientific">Oceanobacillus caeni</name>
    <dbReference type="NCBI Taxonomy" id="405946"/>
    <lineage>
        <taxon>Bacteria</taxon>
        <taxon>Bacillati</taxon>
        <taxon>Bacillota</taxon>
        <taxon>Bacilli</taxon>
        <taxon>Bacillales</taxon>
        <taxon>Bacillaceae</taxon>
        <taxon>Oceanobacillus</taxon>
    </lineage>
</organism>
<sequence>MNNVRLRLIHISRCRGITRRIIRRLLHIDSTLSGVYQLTPHDISKQLRIPLKNATLFYHDLHQNIVRKQLIEDLRLYNIITIVDEIYPAMLNTIKDAPLVLYAKGDLSLLQYNQKLSVIGTRNPSNKAMLKLEHIVKPLVKDNWLIVSGLAKGIDSLAHQTALVNHGKTIAVLGSGFHHIYPKQNTNLFHQIAKYGLVLTEYPPNIPPAKYHFPERNRIISGLSFGTLVIEAMERSGTLITVDQALDQGREVYAVPGSPTVPQTKGCNQMIQDGAKLVQSPDDIQEDWDYLSHLNGK</sequence>
<comment type="caution">
    <text evidence="3">The sequence shown here is derived from an EMBL/GenBank/DDBJ whole genome shotgun (WGS) entry which is preliminary data.</text>
</comment>
<evidence type="ECO:0000313" key="4">
    <source>
        <dbReference type="Proteomes" id="UP000037854"/>
    </source>
</evidence>
<evidence type="ECO:0000313" key="3">
    <source>
        <dbReference type="EMBL" id="KPH77025.1"/>
    </source>
</evidence>
<protein>
    <submittedName>
        <fullName evidence="3">DNA processing protein</fullName>
    </submittedName>
</protein>
<dbReference type="EMBL" id="LGTK01000010">
    <property type="protein sequence ID" value="KPH77025.1"/>
    <property type="molecule type" value="Genomic_DNA"/>
</dbReference>
<dbReference type="PANTHER" id="PTHR43022">
    <property type="entry name" value="PROTEIN SMF"/>
    <property type="match status" value="1"/>
</dbReference>
<comment type="similarity">
    <text evidence="1">Belongs to the DprA/Smf family.</text>
</comment>
<dbReference type="InterPro" id="IPR057666">
    <property type="entry name" value="DrpA_SLOG"/>
</dbReference>
<reference evidence="3 4" key="1">
    <citation type="submission" date="2015-07" db="EMBL/GenBank/DDBJ databases">
        <title>High-quality draft genome sequence of Oceanobacillus caeni HM6, a bacillus isolated from a human feces.</title>
        <authorList>
            <person name="Kumar J."/>
            <person name="Verma M.K."/>
            <person name="Pandey R."/>
            <person name="Bhambi M."/>
            <person name="Chauhan N."/>
        </authorList>
    </citation>
    <scope>NUCLEOTIDE SEQUENCE [LARGE SCALE GENOMIC DNA]</scope>
    <source>
        <strain evidence="3 4">HM6</strain>
    </source>
</reference>
<dbReference type="NCBIfam" id="TIGR00732">
    <property type="entry name" value="dprA"/>
    <property type="match status" value="1"/>
</dbReference>
<dbReference type="Proteomes" id="UP000037854">
    <property type="component" value="Unassembled WGS sequence"/>
</dbReference>
<proteinExistence type="inferred from homology"/>